<dbReference type="SUPFAM" id="SSF51735">
    <property type="entry name" value="NAD(P)-binding Rossmann-fold domains"/>
    <property type="match status" value="1"/>
</dbReference>
<accession>A0ABU5ZZG4</accession>
<evidence type="ECO:0000313" key="4">
    <source>
        <dbReference type="Proteomes" id="UP001327027"/>
    </source>
</evidence>
<dbReference type="Proteomes" id="UP001327027">
    <property type="component" value="Unassembled WGS sequence"/>
</dbReference>
<evidence type="ECO:0000256" key="2">
    <source>
        <dbReference type="ARBA" id="ARBA00023002"/>
    </source>
</evidence>
<dbReference type="PANTHER" id="PTHR48107:SF7">
    <property type="entry name" value="RE15974P"/>
    <property type="match status" value="1"/>
</dbReference>
<keyword evidence="2" id="KW-0560">Oxidoreductase</keyword>
<evidence type="ECO:0000313" key="3">
    <source>
        <dbReference type="EMBL" id="MEB3347246.1"/>
    </source>
</evidence>
<dbReference type="Gene3D" id="3.40.50.720">
    <property type="entry name" value="NAD(P)-binding Rossmann-like Domain"/>
    <property type="match status" value="1"/>
</dbReference>
<dbReference type="Pfam" id="PF13561">
    <property type="entry name" value="adh_short_C2"/>
    <property type="match status" value="1"/>
</dbReference>
<organism evidence="3 4">
    <name type="scientific">Aquimarina gracilis</name>
    <dbReference type="NCBI Taxonomy" id="874422"/>
    <lineage>
        <taxon>Bacteria</taxon>
        <taxon>Pseudomonadati</taxon>
        <taxon>Bacteroidota</taxon>
        <taxon>Flavobacteriia</taxon>
        <taxon>Flavobacteriales</taxon>
        <taxon>Flavobacteriaceae</taxon>
        <taxon>Aquimarina</taxon>
    </lineage>
</organism>
<dbReference type="RefSeq" id="WP_324181270.1">
    <property type="nucleotide sequence ID" value="NZ_BAABAW010000025.1"/>
</dbReference>
<keyword evidence="4" id="KW-1185">Reference proteome</keyword>
<comment type="similarity">
    <text evidence="1">Belongs to the short-chain dehydrogenases/reductases (SDR) family.</text>
</comment>
<dbReference type="InterPro" id="IPR036291">
    <property type="entry name" value="NAD(P)-bd_dom_sf"/>
</dbReference>
<protein>
    <submittedName>
        <fullName evidence="3">SDR family oxidoreductase</fullName>
    </submittedName>
</protein>
<dbReference type="PRINTS" id="PR00080">
    <property type="entry name" value="SDRFAMILY"/>
</dbReference>
<gene>
    <name evidence="3" type="ORF">U6A24_17355</name>
</gene>
<dbReference type="InterPro" id="IPR002347">
    <property type="entry name" value="SDR_fam"/>
</dbReference>
<name>A0ABU5ZZG4_9FLAO</name>
<reference evidence="3 4" key="1">
    <citation type="journal article" date="2013" name="Int. J. Syst. Evol. Microbiol.">
        <title>Aquimarina gracilis sp. nov., isolated from the gut microflora of a mussel, Mytilus coruscus, and emended description of Aquimarina spongiae.</title>
        <authorList>
            <person name="Park S.C."/>
            <person name="Choe H.N."/>
            <person name="Baik K.S."/>
            <person name="Seong C.N."/>
        </authorList>
    </citation>
    <scope>NUCLEOTIDE SEQUENCE [LARGE SCALE GENOMIC DNA]</scope>
    <source>
        <strain evidence="3 4">PSC32</strain>
    </source>
</reference>
<proteinExistence type="inferred from homology"/>
<comment type="caution">
    <text evidence="3">The sequence shown here is derived from an EMBL/GenBank/DDBJ whole genome shotgun (WGS) entry which is preliminary data.</text>
</comment>
<dbReference type="EMBL" id="JAYKLX010000008">
    <property type="protein sequence ID" value="MEB3347246.1"/>
    <property type="molecule type" value="Genomic_DNA"/>
</dbReference>
<evidence type="ECO:0000256" key="1">
    <source>
        <dbReference type="ARBA" id="ARBA00006484"/>
    </source>
</evidence>
<dbReference type="PANTHER" id="PTHR48107">
    <property type="entry name" value="NADPH-DEPENDENT ALDEHYDE REDUCTASE-LIKE PROTEIN, CHLOROPLASTIC-RELATED"/>
    <property type="match status" value="1"/>
</dbReference>
<dbReference type="PRINTS" id="PR00081">
    <property type="entry name" value="GDHRDH"/>
</dbReference>
<sequence>MKTLENKIALVTGSSRGLGKEMAIRLARQGADILVTYNSNKTQANETVSEIEALGQKAVAFQLNVGDVSTFDTFFSDVKNALQQHWNVSNFDILVNNAGIIAHEMVAETSEATFDSLMNIQLKGPFFITQKALTLLNDGGRIINVSTGLARFSIPGYGAYAAMKSGIETLTRYLAKELGSRQITVNTIAPGAINTDMNKAALENNPEMEKMLSSVTALGRVGVAQDIGGVVAFLASEDARWINGQRIEASGGMFL</sequence>